<keyword evidence="3" id="KW-0645">Protease</keyword>
<dbReference type="InterPro" id="IPR001160">
    <property type="entry name" value="Peptidase_M20C"/>
</dbReference>
<dbReference type="AlphaFoldDB" id="A0A7X2TNQ0"/>
<evidence type="ECO:0000313" key="18">
    <source>
        <dbReference type="EMBL" id="MST81203.1"/>
    </source>
</evidence>
<dbReference type="Proteomes" id="UP000466864">
    <property type="component" value="Unassembled WGS sequence"/>
</dbReference>
<proteinExistence type="inferred from homology"/>
<evidence type="ECO:0000256" key="15">
    <source>
        <dbReference type="ARBA" id="ARBA00076004"/>
    </source>
</evidence>
<dbReference type="Pfam" id="PF01546">
    <property type="entry name" value="Peptidase_M20"/>
    <property type="match status" value="1"/>
</dbReference>
<evidence type="ECO:0000256" key="13">
    <source>
        <dbReference type="ARBA" id="ARBA00071271"/>
    </source>
</evidence>
<dbReference type="FunFam" id="3.40.630.10:FF:000018">
    <property type="entry name" value="Aminoacyl-histidine dipeptidase PepD"/>
    <property type="match status" value="1"/>
</dbReference>
<dbReference type="SUPFAM" id="SSF53187">
    <property type="entry name" value="Zn-dependent exopeptidases"/>
    <property type="match status" value="1"/>
</dbReference>
<dbReference type="NCBIfam" id="TIGR01893">
    <property type="entry name" value="aa-his-dipept"/>
    <property type="match status" value="1"/>
</dbReference>
<evidence type="ECO:0000256" key="1">
    <source>
        <dbReference type="ARBA" id="ARBA00001941"/>
    </source>
</evidence>
<dbReference type="GO" id="GO:0070573">
    <property type="term" value="F:metallodipeptidase activity"/>
    <property type="evidence" value="ECO:0007669"/>
    <property type="project" value="TreeGrafter"/>
</dbReference>
<dbReference type="GO" id="GO:0006508">
    <property type="term" value="P:proteolysis"/>
    <property type="evidence" value="ECO:0007669"/>
    <property type="project" value="UniProtKB-KW"/>
</dbReference>
<evidence type="ECO:0000256" key="10">
    <source>
        <dbReference type="ARBA" id="ARBA00038976"/>
    </source>
</evidence>
<keyword evidence="8" id="KW-0170">Cobalt</keyword>
<dbReference type="EMBL" id="VUMV01000001">
    <property type="protein sequence ID" value="MST81203.1"/>
    <property type="molecule type" value="Genomic_DNA"/>
</dbReference>
<dbReference type="PANTHER" id="PTHR43501:SF1">
    <property type="entry name" value="CYTOSOL NON-SPECIFIC DIPEPTIDASE"/>
    <property type="match status" value="1"/>
</dbReference>
<dbReference type="EC" id="3.4.13.18" evidence="10"/>
<evidence type="ECO:0000256" key="16">
    <source>
        <dbReference type="ARBA" id="ARBA00077688"/>
    </source>
</evidence>
<evidence type="ECO:0000256" key="6">
    <source>
        <dbReference type="ARBA" id="ARBA00022833"/>
    </source>
</evidence>
<evidence type="ECO:0000256" key="8">
    <source>
        <dbReference type="ARBA" id="ARBA00023285"/>
    </source>
</evidence>
<evidence type="ECO:0000256" key="17">
    <source>
        <dbReference type="ARBA" id="ARBA00078074"/>
    </source>
</evidence>
<name>A0A7X2TNQ0_9FIRM</name>
<comment type="cofactor">
    <cofactor evidence="1">
        <name>Co(2+)</name>
        <dbReference type="ChEBI" id="CHEBI:48828"/>
    </cofactor>
</comment>
<dbReference type="FunFam" id="3.40.630.10:FF:000015">
    <property type="entry name" value="Aminoacyl-histidine dipeptidase PepD"/>
    <property type="match status" value="1"/>
</dbReference>
<sequence>MGVLENLEPKSVFYFFEELTKIPRPSYHEKVVSDYLVQFAKDRNLEVHQDDLYNVIIIKEASEGYEDAEPIILQGHMDMVCEKDPGVAKDMEKEGLDLEIDGDYIRAKGTTLGGDDGIAVAYALALLDSKTLRHPRLEFVCTVSEEVGMDGAHAIDVSPLKGHLLLNMDSEEEGVVLAGCAGGGTAAVTLPAEREKSDWSRMHVHIHGLTGGHSGSEINKGRASSAELTGRVLRGLSSVTELRVIACVNGTKDNAISREGRILLAVRDKDAAEKKLQEIEAAVRGEYHVADPGIRITSEEVSAYPAEADGLNPLTGECSRAVVSLFTDLPQGIQRMDDNIPGMVETSLNWGVATLDGEKLEMRAAVRSSVGTAKEALFEKLRWIAESLGASMKITGEYPAWEWVEKSVLRDKMAKIYKEMFGKELVIQTIHAGVECGLLSKKIPGMDAISMGPDILDIHTPKEHLSIPSVQRMWDFIVRIIETR</sequence>
<dbReference type="PANTHER" id="PTHR43501">
    <property type="entry name" value="CYTOSOL NON-SPECIFIC DIPEPTIDASE"/>
    <property type="match status" value="1"/>
</dbReference>
<keyword evidence="19" id="KW-1185">Reference proteome</keyword>
<keyword evidence="5" id="KW-0378">Hydrolase</keyword>
<organism evidence="18 19">
    <name type="scientific">Bilifractor porci</name>
    <dbReference type="NCBI Taxonomy" id="2606636"/>
    <lineage>
        <taxon>Bacteria</taxon>
        <taxon>Bacillati</taxon>
        <taxon>Bacillota</taxon>
        <taxon>Clostridia</taxon>
        <taxon>Lachnospirales</taxon>
        <taxon>Lachnospiraceae</taxon>
        <taxon>Bilifractor</taxon>
    </lineage>
</organism>
<protein>
    <recommendedName>
        <fullName evidence="13">Cytosol non-specific dipeptidase</fullName>
        <ecNumber evidence="10">3.4.13.18</ecNumber>
    </recommendedName>
    <alternativeName>
        <fullName evidence="16">Aminoacyl-histidine dipeptidase</fullName>
    </alternativeName>
    <alternativeName>
        <fullName evidence="15">Beta-alanyl-histidine dipeptidase</fullName>
    </alternativeName>
    <alternativeName>
        <fullName evidence="14">Carnosinase</fullName>
    </alternativeName>
    <alternativeName>
        <fullName evidence="11">Peptidase D</fullName>
    </alternativeName>
    <alternativeName>
        <fullName evidence="17">Xaa-His dipeptidase</fullName>
    </alternativeName>
</protein>
<dbReference type="Gene3D" id="3.40.630.10">
    <property type="entry name" value="Zn peptidases"/>
    <property type="match status" value="2"/>
</dbReference>
<evidence type="ECO:0000256" key="11">
    <source>
        <dbReference type="ARBA" id="ARBA00044252"/>
    </source>
</evidence>
<keyword evidence="7" id="KW-0482">Metalloprotease</keyword>
<dbReference type="PRINTS" id="PR00934">
    <property type="entry name" value="XHISDIPTASE"/>
</dbReference>
<evidence type="ECO:0000256" key="3">
    <source>
        <dbReference type="ARBA" id="ARBA00022670"/>
    </source>
</evidence>
<dbReference type="GO" id="GO:0046872">
    <property type="term" value="F:metal ion binding"/>
    <property type="evidence" value="ECO:0007669"/>
    <property type="project" value="UniProtKB-KW"/>
</dbReference>
<comment type="similarity">
    <text evidence="12">Belongs to the peptidase M20C family.</text>
</comment>
<evidence type="ECO:0000256" key="7">
    <source>
        <dbReference type="ARBA" id="ARBA00023049"/>
    </source>
</evidence>
<evidence type="ECO:0000256" key="14">
    <source>
        <dbReference type="ARBA" id="ARBA00075285"/>
    </source>
</evidence>
<gene>
    <name evidence="18" type="ORF">FYJ60_02535</name>
</gene>
<dbReference type="CDD" id="cd03890">
    <property type="entry name" value="M20_pepD"/>
    <property type="match status" value="1"/>
</dbReference>
<evidence type="ECO:0000256" key="12">
    <source>
        <dbReference type="ARBA" id="ARBA00061423"/>
    </source>
</evidence>
<evidence type="ECO:0000313" key="19">
    <source>
        <dbReference type="Proteomes" id="UP000466864"/>
    </source>
</evidence>
<keyword evidence="6" id="KW-0862">Zinc</keyword>
<keyword evidence="4" id="KW-0479">Metal-binding</keyword>
<comment type="caution">
    <text evidence="18">The sequence shown here is derived from an EMBL/GenBank/DDBJ whole genome shotgun (WGS) entry which is preliminary data.</text>
</comment>
<evidence type="ECO:0000256" key="9">
    <source>
        <dbReference type="ARBA" id="ARBA00036421"/>
    </source>
</evidence>
<evidence type="ECO:0000256" key="4">
    <source>
        <dbReference type="ARBA" id="ARBA00022723"/>
    </source>
</evidence>
<evidence type="ECO:0000256" key="5">
    <source>
        <dbReference type="ARBA" id="ARBA00022801"/>
    </source>
</evidence>
<dbReference type="InterPro" id="IPR002933">
    <property type="entry name" value="Peptidase_M20"/>
</dbReference>
<dbReference type="PIRSF" id="PIRSF016599">
    <property type="entry name" value="Xaa-His_dipept"/>
    <property type="match status" value="1"/>
</dbReference>
<accession>A0A7X2TNQ0</accession>
<evidence type="ECO:0000256" key="2">
    <source>
        <dbReference type="ARBA" id="ARBA00001947"/>
    </source>
</evidence>
<reference evidence="18 19" key="1">
    <citation type="submission" date="2019-08" db="EMBL/GenBank/DDBJ databases">
        <title>In-depth cultivation of the pig gut microbiome towards novel bacterial diversity and tailored functional studies.</title>
        <authorList>
            <person name="Wylensek D."/>
            <person name="Hitch T.C.A."/>
            <person name="Clavel T."/>
        </authorList>
    </citation>
    <scope>NUCLEOTIDE SEQUENCE [LARGE SCALE GENOMIC DNA]</scope>
    <source>
        <strain evidence="18 19">Oil+RF-744-WCA-WT-13</strain>
    </source>
</reference>
<dbReference type="GO" id="GO:0005829">
    <property type="term" value="C:cytosol"/>
    <property type="evidence" value="ECO:0007669"/>
    <property type="project" value="TreeGrafter"/>
</dbReference>
<comment type="catalytic activity">
    <reaction evidence="9">
        <text>Hydrolysis of dipeptides, preferentially hydrophobic dipeptides including prolyl amino acids.</text>
        <dbReference type="EC" id="3.4.13.18"/>
    </reaction>
</comment>
<comment type="cofactor">
    <cofactor evidence="2">
        <name>Zn(2+)</name>
        <dbReference type="ChEBI" id="CHEBI:29105"/>
    </cofactor>
</comment>
<dbReference type="RefSeq" id="WP_154456996.1">
    <property type="nucleotide sequence ID" value="NZ_VUMV01000001.1"/>
</dbReference>